<evidence type="ECO:0000256" key="1">
    <source>
        <dbReference type="SAM" id="MobiDB-lite"/>
    </source>
</evidence>
<dbReference type="SUPFAM" id="SSF50494">
    <property type="entry name" value="Trypsin-like serine proteases"/>
    <property type="match status" value="1"/>
</dbReference>
<reference evidence="2" key="1">
    <citation type="journal article" date="2023" name="Mol. Phylogenet. Evol.">
        <title>Genome-scale phylogeny and comparative genomics of the fungal order Sordariales.</title>
        <authorList>
            <person name="Hensen N."/>
            <person name="Bonometti L."/>
            <person name="Westerberg I."/>
            <person name="Brannstrom I.O."/>
            <person name="Guillou S."/>
            <person name="Cros-Aarteil S."/>
            <person name="Calhoun S."/>
            <person name="Haridas S."/>
            <person name="Kuo A."/>
            <person name="Mondo S."/>
            <person name="Pangilinan J."/>
            <person name="Riley R."/>
            <person name="LaButti K."/>
            <person name="Andreopoulos B."/>
            <person name="Lipzen A."/>
            <person name="Chen C."/>
            <person name="Yan M."/>
            <person name="Daum C."/>
            <person name="Ng V."/>
            <person name="Clum A."/>
            <person name="Steindorff A."/>
            <person name="Ohm R.A."/>
            <person name="Martin F."/>
            <person name="Silar P."/>
            <person name="Natvig D.O."/>
            <person name="Lalanne C."/>
            <person name="Gautier V."/>
            <person name="Ament-Velasquez S.L."/>
            <person name="Kruys A."/>
            <person name="Hutchinson M.I."/>
            <person name="Powell A.J."/>
            <person name="Barry K."/>
            <person name="Miller A.N."/>
            <person name="Grigoriev I.V."/>
            <person name="Debuchy R."/>
            <person name="Gladieux P."/>
            <person name="Hiltunen Thoren M."/>
            <person name="Johannesson H."/>
        </authorList>
    </citation>
    <scope>NUCLEOTIDE SEQUENCE</scope>
    <source>
        <strain evidence="2">CBS 955.72</strain>
    </source>
</reference>
<dbReference type="AlphaFoldDB" id="A0AAJ0MKD8"/>
<comment type="caution">
    <text evidence="2">The sequence shown here is derived from an EMBL/GenBank/DDBJ whole genome shotgun (WGS) entry which is preliminary data.</text>
</comment>
<name>A0AAJ0MKD8_9PEZI</name>
<dbReference type="Proteomes" id="UP001275084">
    <property type="component" value="Unassembled WGS sequence"/>
</dbReference>
<evidence type="ECO:0000313" key="2">
    <source>
        <dbReference type="EMBL" id="KAK3363709.1"/>
    </source>
</evidence>
<feature type="region of interest" description="Disordered" evidence="1">
    <location>
        <begin position="1"/>
        <end position="32"/>
    </location>
</feature>
<protein>
    <submittedName>
        <fullName evidence="2">Uncharacterized protein</fullName>
    </submittedName>
</protein>
<keyword evidence="3" id="KW-1185">Reference proteome</keyword>
<sequence>MSSTSFKFGVPTPPSTNSSSSTRSRRLQPSSTAESFIGKFGIASLKFRVTTPPRPRPLINFDNDEVCQPARALFGYEFENKAVQLLVENGIDTEQAIVKLTNRVFRDDAFDNQLTLYIVTKWMPSSPTTWLTVVESLKKYMDRRVTDTPGAEGLDFAVDMVAEELDRKKYLSLIRNEPKLEADWPVIKAKVFKILEGDDLTKGHMTAISLFRLGFDAMNVDLNPKTVFISLGYDSPENGWPDILSRIQHILDDFGHDLHAHMEHNMVFPCAFDLLPPRSTADSTAKVHGFNFNIWRPYKTAVDSGDDIGVATYLSRSDGKLKDPIVGTLGCWVQIRVKDGPWKTMALTNYHVVRLGYDGFQLNPDPKSPTPADPGSVIGYPTSKSELWAADNDGTFPDHSNERRIEHPARVKHNFAMAKLGKVMTVDPVDPVLRTLRDTNKAFFDSDAQVFGRVYLSSGYKKRTASGGRLDWALIEPYSESRIGRNTLPQRDDWFSKHYLPEQIPPHPTYGAQLGGWADTLRTAPLGPGDLVFKVGASTTWTVGEFSRTKTDCSIREDKYMKQPKSEEYVYIGQKTEKDFVNFTDHGDSGAVVWDRQGDVVGLLFRGQVPDNGTTAYGLVTPIGDIFDSIKKHSGKHITDIRIAQFPSGTVGTVQPLLAE</sequence>
<dbReference type="InterPro" id="IPR009003">
    <property type="entry name" value="Peptidase_S1_PA"/>
</dbReference>
<feature type="compositionally biased region" description="Low complexity" evidence="1">
    <location>
        <begin position="15"/>
        <end position="32"/>
    </location>
</feature>
<reference evidence="2" key="2">
    <citation type="submission" date="2023-06" db="EMBL/GenBank/DDBJ databases">
        <authorList>
            <consortium name="Lawrence Berkeley National Laboratory"/>
            <person name="Haridas S."/>
            <person name="Hensen N."/>
            <person name="Bonometti L."/>
            <person name="Westerberg I."/>
            <person name="Brannstrom I.O."/>
            <person name="Guillou S."/>
            <person name="Cros-Aarteil S."/>
            <person name="Calhoun S."/>
            <person name="Kuo A."/>
            <person name="Mondo S."/>
            <person name="Pangilinan J."/>
            <person name="Riley R."/>
            <person name="Labutti K."/>
            <person name="Andreopoulos B."/>
            <person name="Lipzen A."/>
            <person name="Chen C."/>
            <person name="Yanf M."/>
            <person name="Daum C."/>
            <person name="Ng V."/>
            <person name="Clum A."/>
            <person name="Steindorff A."/>
            <person name="Ohm R."/>
            <person name="Martin F."/>
            <person name="Silar P."/>
            <person name="Natvig D."/>
            <person name="Lalanne C."/>
            <person name="Gautier V."/>
            <person name="Ament-Velasquez S.L."/>
            <person name="Kruys A."/>
            <person name="Hutchinson M.I."/>
            <person name="Powell A.J."/>
            <person name="Barry K."/>
            <person name="Miller A.N."/>
            <person name="Grigoriev I.V."/>
            <person name="Debuchy R."/>
            <person name="Gladieux P."/>
            <person name="Thoren M.H."/>
            <person name="Johannesson H."/>
        </authorList>
    </citation>
    <scope>NUCLEOTIDE SEQUENCE</scope>
    <source>
        <strain evidence="2">CBS 955.72</strain>
    </source>
</reference>
<evidence type="ECO:0000313" key="3">
    <source>
        <dbReference type="Proteomes" id="UP001275084"/>
    </source>
</evidence>
<dbReference type="EMBL" id="JAUIQD010000001">
    <property type="protein sequence ID" value="KAK3363709.1"/>
    <property type="molecule type" value="Genomic_DNA"/>
</dbReference>
<gene>
    <name evidence="2" type="ORF">B0T25DRAFT_53053</name>
</gene>
<organism evidence="2 3">
    <name type="scientific">Lasiosphaeria hispida</name>
    <dbReference type="NCBI Taxonomy" id="260671"/>
    <lineage>
        <taxon>Eukaryota</taxon>
        <taxon>Fungi</taxon>
        <taxon>Dikarya</taxon>
        <taxon>Ascomycota</taxon>
        <taxon>Pezizomycotina</taxon>
        <taxon>Sordariomycetes</taxon>
        <taxon>Sordariomycetidae</taxon>
        <taxon>Sordariales</taxon>
        <taxon>Lasiosphaeriaceae</taxon>
        <taxon>Lasiosphaeria</taxon>
    </lineage>
</organism>
<accession>A0AAJ0MKD8</accession>
<proteinExistence type="predicted"/>